<keyword evidence="3" id="KW-0227">DNA damage</keyword>
<comment type="caution">
    <text evidence="9">The sequence shown here is derived from an EMBL/GenBank/DDBJ whole genome shotgun (WGS) entry which is preliminary data.</text>
</comment>
<protein>
    <recommendedName>
        <fullName evidence="8">Abasic site processing protein</fullName>
        <ecNumber evidence="8">3.4.-.-</ecNumber>
    </recommendedName>
</protein>
<dbReference type="SUPFAM" id="SSF143081">
    <property type="entry name" value="BB1717-like"/>
    <property type="match status" value="1"/>
</dbReference>
<gene>
    <name evidence="9" type="ORF">V6X64_03365</name>
</gene>
<evidence type="ECO:0000313" key="10">
    <source>
        <dbReference type="Proteomes" id="UP001556653"/>
    </source>
</evidence>
<dbReference type="PANTHER" id="PTHR13604">
    <property type="entry name" value="DC12-RELATED"/>
    <property type="match status" value="1"/>
</dbReference>
<keyword evidence="4 8" id="KW-0378">Hydrolase</keyword>
<evidence type="ECO:0000256" key="1">
    <source>
        <dbReference type="ARBA" id="ARBA00008136"/>
    </source>
</evidence>
<evidence type="ECO:0000256" key="4">
    <source>
        <dbReference type="ARBA" id="ARBA00022801"/>
    </source>
</evidence>
<dbReference type="RefSeq" id="WP_367966515.1">
    <property type="nucleotide sequence ID" value="NZ_JBAKFJ010000001.1"/>
</dbReference>
<dbReference type="InterPro" id="IPR003738">
    <property type="entry name" value="SRAP"/>
</dbReference>
<dbReference type="InterPro" id="IPR036590">
    <property type="entry name" value="SRAP-like"/>
</dbReference>
<evidence type="ECO:0000256" key="7">
    <source>
        <dbReference type="ARBA" id="ARBA00023239"/>
    </source>
</evidence>
<proteinExistence type="inferred from homology"/>
<organism evidence="9 10">
    <name type="scientific">Spiribacter onubensis</name>
    <dbReference type="NCBI Taxonomy" id="3122420"/>
    <lineage>
        <taxon>Bacteria</taxon>
        <taxon>Pseudomonadati</taxon>
        <taxon>Pseudomonadota</taxon>
        <taxon>Gammaproteobacteria</taxon>
        <taxon>Chromatiales</taxon>
        <taxon>Ectothiorhodospiraceae</taxon>
        <taxon>Spiribacter</taxon>
    </lineage>
</organism>
<evidence type="ECO:0000256" key="5">
    <source>
        <dbReference type="ARBA" id="ARBA00023124"/>
    </source>
</evidence>
<dbReference type="Pfam" id="PF02586">
    <property type="entry name" value="SRAP"/>
    <property type="match status" value="1"/>
</dbReference>
<evidence type="ECO:0000256" key="2">
    <source>
        <dbReference type="ARBA" id="ARBA00022670"/>
    </source>
</evidence>
<dbReference type="PANTHER" id="PTHR13604:SF0">
    <property type="entry name" value="ABASIC SITE PROCESSING PROTEIN HMCES"/>
    <property type="match status" value="1"/>
</dbReference>
<comment type="similarity">
    <text evidence="1 8">Belongs to the SOS response-associated peptidase family.</text>
</comment>
<keyword evidence="6" id="KW-0238">DNA-binding</keyword>
<evidence type="ECO:0000256" key="6">
    <source>
        <dbReference type="ARBA" id="ARBA00023125"/>
    </source>
</evidence>
<dbReference type="EMBL" id="JBAKFJ010000001">
    <property type="protein sequence ID" value="MEX0386035.1"/>
    <property type="molecule type" value="Genomic_DNA"/>
</dbReference>
<sequence>MCGRYVLKASGTEIAQALGISQAPEVTPSFNIPPGTSQWVAHAAGEGGVVLEQLGWGYRPVWAGQDAPQPINARAEKVAASPFFRDAFARYRCVVPATGWYEWLKHDGAKTPYYVTTAQPLMFFAGLYDPPREDSAGSFAIITQPAAPGIAHIHPRMPVVLDQSCLQDWLDPANQTRDEVKAVTRALDPAQLNAWPVDTRVNKPANDDAELIASQG</sequence>
<keyword evidence="7" id="KW-0456">Lyase</keyword>
<accession>A0ABV3S7L6</accession>
<keyword evidence="10" id="KW-1185">Reference proteome</keyword>
<evidence type="ECO:0000313" key="9">
    <source>
        <dbReference type="EMBL" id="MEX0386035.1"/>
    </source>
</evidence>
<keyword evidence="2 8" id="KW-0645">Protease</keyword>
<dbReference type="EC" id="3.4.-.-" evidence="8"/>
<evidence type="ECO:0000256" key="8">
    <source>
        <dbReference type="RuleBase" id="RU364100"/>
    </source>
</evidence>
<reference evidence="9 10" key="1">
    <citation type="submission" date="2024-02" db="EMBL/GenBank/DDBJ databases">
        <title>New especies of Spiribacter isolated from saline water.</title>
        <authorList>
            <person name="Leon M.J."/>
            <person name="De La Haba R."/>
            <person name="Sanchez-Porro C."/>
            <person name="Ventosa A."/>
        </authorList>
    </citation>
    <scope>NUCLEOTIDE SEQUENCE [LARGE SCALE GENOMIC DNA]</scope>
    <source>
        <strain evidence="10">ag22IC4-227</strain>
    </source>
</reference>
<evidence type="ECO:0000256" key="3">
    <source>
        <dbReference type="ARBA" id="ARBA00022763"/>
    </source>
</evidence>
<dbReference type="Gene3D" id="3.90.1680.10">
    <property type="entry name" value="SOS response associated peptidase-like"/>
    <property type="match status" value="1"/>
</dbReference>
<dbReference type="Proteomes" id="UP001556653">
    <property type="component" value="Unassembled WGS sequence"/>
</dbReference>
<name>A0ABV3S7L6_9GAMM</name>
<keyword evidence="5" id="KW-0190">Covalent protein-DNA linkage</keyword>